<keyword evidence="1" id="KW-1133">Transmembrane helix</keyword>
<feature type="non-terminal residue" evidence="2">
    <location>
        <position position="180"/>
    </location>
</feature>
<protein>
    <submittedName>
        <fullName evidence="2">Uncharacterized protein</fullName>
    </submittedName>
</protein>
<reference evidence="2" key="2">
    <citation type="submission" date="2023-05" db="EMBL/GenBank/DDBJ databases">
        <authorList>
            <person name="Fouks B."/>
        </authorList>
    </citation>
    <scope>NUCLEOTIDE SEQUENCE</scope>
    <source>
        <strain evidence="2">Stay&amp;Tobe</strain>
        <tissue evidence="2">Testes</tissue>
    </source>
</reference>
<evidence type="ECO:0000256" key="1">
    <source>
        <dbReference type="SAM" id="Phobius"/>
    </source>
</evidence>
<proteinExistence type="predicted"/>
<keyword evidence="1" id="KW-0812">Transmembrane</keyword>
<dbReference type="EMBL" id="JASPKZ010003768">
    <property type="protein sequence ID" value="KAJ9593043.1"/>
    <property type="molecule type" value="Genomic_DNA"/>
</dbReference>
<keyword evidence="3" id="KW-1185">Reference proteome</keyword>
<feature type="non-terminal residue" evidence="2">
    <location>
        <position position="1"/>
    </location>
</feature>
<evidence type="ECO:0000313" key="3">
    <source>
        <dbReference type="Proteomes" id="UP001233999"/>
    </source>
</evidence>
<sequence>WSQAVSTLPACSNSISCVGLRDIFFVLLRSYFFRKYNMMLFNCFVLVLIAVEIRAAAIAFENAEDEMYPVILAQVREKRSPFPGRAMMFHGYFGHPHNGYGTHNGRSYDPQGAMTAFAAGDSVSAGSSYYGHGGGYDCSNCGVQKPSNGNDKNGNGFGGGYGGGYGGGFGGHRGHGGFGA</sequence>
<dbReference type="Proteomes" id="UP001233999">
    <property type="component" value="Unassembled WGS sequence"/>
</dbReference>
<dbReference type="AlphaFoldDB" id="A0AAD8A651"/>
<comment type="caution">
    <text evidence="2">The sequence shown here is derived from an EMBL/GenBank/DDBJ whole genome shotgun (WGS) entry which is preliminary data.</text>
</comment>
<accession>A0AAD8A651</accession>
<keyword evidence="1" id="KW-0472">Membrane</keyword>
<organism evidence="2 3">
    <name type="scientific">Diploptera punctata</name>
    <name type="common">Pacific beetle cockroach</name>
    <dbReference type="NCBI Taxonomy" id="6984"/>
    <lineage>
        <taxon>Eukaryota</taxon>
        <taxon>Metazoa</taxon>
        <taxon>Ecdysozoa</taxon>
        <taxon>Arthropoda</taxon>
        <taxon>Hexapoda</taxon>
        <taxon>Insecta</taxon>
        <taxon>Pterygota</taxon>
        <taxon>Neoptera</taxon>
        <taxon>Polyneoptera</taxon>
        <taxon>Dictyoptera</taxon>
        <taxon>Blattodea</taxon>
        <taxon>Blaberoidea</taxon>
        <taxon>Blaberidae</taxon>
        <taxon>Diplopterinae</taxon>
        <taxon>Diploptera</taxon>
    </lineage>
</organism>
<evidence type="ECO:0000313" key="2">
    <source>
        <dbReference type="EMBL" id="KAJ9593043.1"/>
    </source>
</evidence>
<name>A0AAD8A651_DIPPU</name>
<gene>
    <name evidence="2" type="ORF">L9F63_027715</name>
</gene>
<reference evidence="2" key="1">
    <citation type="journal article" date="2023" name="IScience">
        <title>Live-bearing cockroach genome reveals convergent evolutionary mechanisms linked to viviparity in insects and beyond.</title>
        <authorList>
            <person name="Fouks B."/>
            <person name="Harrison M.C."/>
            <person name="Mikhailova A.A."/>
            <person name="Marchal E."/>
            <person name="English S."/>
            <person name="Carruthers M."/>
            <person name="Jennings E.C."/>
            <person name="Chiamaka E.L."/>
            <person name="Frigard R.A."/>
            <person name="Pippel M."/>
            <person name="Attardo G.M."/>
            <person name="Benoit J.B."/>
            <person name="Bornberg-Bauer E."/>
            <person name="Tobe S.S."/>
        </authorList>
    </citation>
    <scope>NUCLEOTIDE SEQUENCE</scope>
    <source>
        <strain evidence="2">Stay&amp;Tobe</strain>
    </source>
</reference>
<feature type="transmembrane region" description="Helical" evidence="1">
    <location>
        <begin position="39"/>
        <end position="60"/>
    </location>
</feature>